<dbReference type="InterPro" id="IPR000436">
    <property type="entry name" value="Sushi_SCR_CCP_dom"/>
</dbReference>
<dbReference type="SMART" id="SM00032">
    <property type="entry name" value="CCP"/>
    <property type="match status" value="1"/>
</dbReference>
<protein>
    <submittedName>
        <fullName evidence="5">Uncharacterized protein LOC128632941 isoform X2</fullName>
    </submittedName>
</protein>
<dbReference type="GeneID" id="128632941"/>
<keyword evidence="1 2" id="KW-1015">Disulfide bond</keyword>
<evidence type="ECO:0000256" key="1">
    <source>
        <dbReference type="ARBA" id="ARBA00023157"/>
    </source>
</evidence>
<dbReference type="InterPro" id="IPR035976">
    <property type="entry name" value="Sushi/SCR/CCP_sf"/>
</dbReference>
<dbReference type="Proteomes" id="UP000221080">
    <property type="component" value="Chromosome 7"/>
</dbReference>
<dbReference type="PROSITE" id="PS50923">
    <property type="entry name" value="SUSHI"/>
    <property type="match status" value="1"/>
</dbReference>
<dbReference type="Pfam" id="PF00084">
    <property type="entry name" value="Sushi"/>
    <property type="match status" value="1"/>
</dbReference>
<evidence type="ECO:0000313" key="4">
    <source>
        <dbReference type="Proteomes" id="UP000221080"/>
    </source>
</evidence>
<dbReference type="CDD" id="cd00033">
    <property type="entry name" value="CCP"/>
    <property type="match status" value="1"/>
</dbReference>
<comment type="caution">
    <text evidence="2">Lacks conserved residue(s) required for the propagation of feature annotation.</text>
</comment>
<keyword evidence="2" id="KW-0768">Sushi</keyword>
<dbReference type="Gene3D" id="2.10.70.10">
    <property type="entry name" value="Complement Module, domain 1"/>
    <property type="match status" value="1"/>
</dbReference>
<organism evidence="4 5">
    <name type="scientific">Ictalurus punctatus</name>
    <name type="common">Channel catfish</name>
    <name type="synonym">Silurus punctatus</name>
    <dbReference type="NCBI Taxonomy" id="7998"/>
    <lineage>
        <taxon>Eukaryota</taxon>
        <taxon>Metazoa</taxon>
        <taxon>Chordata</taxon>
        <taxon>Craniata</taxon>
        <taxon>Vertebrata</taxon>
        <taxon>Euteleostomi</taxon>
        <taxon>Actinopterygii</taxon>
        <taxon>Neopterygii</taxon>
        <taxon>Teleostei</taxon>
        <taxon>Ostariophysi</taxon>
        <taxon>Siluriformes</taxon>
        <taxon>Ictaluridae</taxon>
        <taxon>Ictalurus</taxon>
    </lineage>
</organism>
<dbReference type="AlphaFoldDB" id="A0A9F7RI14"/>
<reference evidence="5" key="2">
    <citation type="submission" date="2025-08" db="UniProtKB">
        <authorList>
            <consortium name="RefSeq"/>
        </authorList>
    </citation>
    <scope>IDENTIFICATION</scope>
    <source>
        <tissue evidence="5">Blood</tissue>
    </source>
</reference>
<feature type="domain" description="Sushi" evidence="3">
    <location>
        <begin position="34"/>
        <end position="100"/>
    </location>
</feature>
<gene>
    <name evidence="5" type="primary">LOC128632941</name>
</gene>
<feature type="disulfide bond" evidence="2">
    <location>
        <begin position="36"/>
        <end position="79"/>
    </location>
</feature>
<evidence type="ECO:0000256" key="2">
    <source>
        <dbReference type="PROSITE-ProRule" id="PRU00302"/>
    </source>
</evidence>
<accession>A0A9F7RI14</accession>
<reference evidence="4" key="1">
    <citation type="journal article" date="2016" name="Nat. Commun.">
        <title>The channel catfish genome sequence provides insights into the evolution of scale formation in teleosts.</title>
        <authorList>
            <person name="Liu Z."/>
            <person name="Liu S."/>
            <person name="Yao J."/>
            <person name="Bao L."/>
            <person name="Zhang J."/>
            <person name="Li Y."/>
            <person name="Jiang C."/>
            <person name="Sun L."/>
            <person name="Wang R."/>
            <person name="Zhang Y."/>
            <person name="Zhou T."/>
            <person name="Zeng Q."/>
            <person name="Fu Q."/>
            <person name="Gao S."/>
            <person name="Li N."/>
            <person name="Koren S."/>
            <person name="Jiang Y."/>
            <person name="Zimin A."/>
            <person name="Xu P."/>
            <person name="Phillippy A.M."/>
            <person name="Geng X."/>
            <person name="Song L."/>
            <person name="Sun F."/>
            <person name="Li C."/>
            <person name="Wang X."/>
            <person name="Chen A."/>
            <person name="Jin Y."/>
            <person name="Yuan Z."/>
            <person name="Yang Y."/>
            <person name="Tan S."/>
            <person name="Peatman E."/>
            <person name="Lu J."/>
            <person name="Qin Z."/>
            <person name="Dunham R."/>
            <person name="Li Z."/>
            <person name="Sonstegard T."/>
            <person name="Feng J."/>
            <person name="Danzmann R.G."/>
            <person name="Schroeder S."/>
            <person name="Scheffler B."/>
            <person name="Duke M.V."/>
            <person name="Ballard L."/>
            <person name="Kucuktas H."/>
            <person name="Kaltenboeck L."/>
            <person name="Liu H."/>
            <person name="Armbruster J."/>
            <person name="Xie Y."/>
            <person name="Kirby M.L."/>
            <person name="Tian Y."/>
            <person name="Flanagan M.E."/>
            <person name="Mu W."/>
            <person name="Waldbieser G.C."/>
        </authorList>
    </citation>
    <scope>NUCLEOTIDE SEQUENCE [LARGE SCALE GENOMIC DNA]</scope>
    <source>
        <strain evidence="4">SDA103</strain>
    </source>
</reference>
<dbReference type="SUPFAM" id="SSF57535">
    <property type="entry name" value="Complement control module/SCR domain"/>
    <property type="match status" value="1"/>
</dbReference>
<name>A0A9F7RI14_ICTPU</name>
<sequence>METPFSLYVTEATRLKTQTPEDGTWKLPECIDPTRCTAPRVANAQPSGTLESSYRSGDYVAFRCDRGYEFERRDPYATCADGTWRLPVNTTGFDSELCRRRNPGGVGGSSAELLLLIRNHPSQNKCSLFNQNVFCKSAKKLF</sequence>
<proteinExistence type="predicted"/>
<evidence type="ECO:0000259" key="3">
    <source>
        <dbReference type="PROSITE" id="PS50923"/>
    </source>
</evidence>
<dbReference type="RefSeq" id="XP_053537116.1">
    <property type="nucleotide sequence ID" value="XM_053681141.1"/>
</dbReference>
<evidence type="ECO:0000313" key="5">
    <source>
        <dbReference type="RefSeq" id="XP_053537116.1"/>
    </source>
</evidence>
<keyword evidence="4" id="KW-1185">Reference proteome</keyword>